<feature type="non-terminal residue" evidence="1">
    <location>
        <position position="55"/>
    </location>
</feature>
<sequence length="55" mass="6592">MGKKNYGKSVKTRLLNLMNETGYKYMYLLARYFNERLLYRVSVSQYKDKFLLKGG</sequence>
<organism evidence="1 2">
    <name type="scientific">Parabacteroides merdae</name>
    <dbReference type="NCBI Taxonomy" id="46503"/>
    <lineage>
        <taxon>Bacteria</taxon>
        <taxon>Pseudomonadati</taxon>
        <taxon>Bacteroidota</taxon>
        <taxon>Bacteroidia</taxon>
        <taxon>Bacteroidales</taxon>
        <taxon>Tannerellaceae</taxon>
        <taxon>Parabacteroides</taxon>
    </lineage>
</organism>
<reference evidence="1 2" key="1">
    <citation type="journal article" date="2019" name="Nat. Med.">
        <title>A library of human gut bacterial isolates paired with longitudinal multiomics data enables mechanistic microbiome research.</title>
        <authorList>
            <person name="Poyet M."/>
            <person name="Groussin M."/>
            <person name="Gibbons S.M."/>
            <person name="Avila-Pacheco J."/>
            <person name="Jiang X."/>
            <person name="Kearney S.M."/>
            <person name="Perrotta A.R."/>
            <person name="Berdy B."/>
            <person name="Zhao S."/>
            <person name="Lieberman T.D."/>
            <person name="Swanson P.K."/>
            <person name="Smith M."/>
            <person name="Roesemann S."/>
            <person name="Alexander J.E."/>
            <person name="Rich S.A."/>
            <person name="Livny J."/>
            <person name="Vlamakis H."/>
            <person name="Clish C."/>
            <person name="Bullock K."/>
            <person name="Deik A."/>
            <person name="Scott J."/>
            <person name="Pierce K.A."/>
            <person name="Xavier R.J."/>
            <person name="Alm E.J."/>
        </authorList>
    </citation>
    <scope>NUCLEOTIDE SEQUENCE [LARGE SCALE GENOMIC DNA]</scope>
    <source>
        <strain evidence="1 2">BIOML-A16</strain>
    </source>
</reference>
<accession>A0AA43W855</accession>
<dbReference type="EMBL" id="WNDA01000058">
    <property type="protein sequence ID" value="MTU71341.1"/>
    <property type="molecule type" value="Genomic_DNA"/>
</dbReference>
<gene>
    <name evidence="1" type="ORF">GMD92_20385</name>
</gene>
<proteinExistence type="predicted"/>
<name>A0AA43W855_9BACT</name>
<keyword evidence="1" id="KW-0808">Transferase</keyword>
<dbReference type="Proteomes" id="UP000448908">
    <property type="component" value="Unassembled WGS sequence"/>
</dbReference>
<dbReference type="AlphaFoldDB" id="A0AA43W855"/>
<evidence type="ECO:0000313" key="1">
    <source>
        <dbReference type="EMBL" id="MTU71341.1"/>
    </source>
</evidence>
<dbReference type="GO" id="GO:0016740">
    <property type="term" value="F:transferase activity"/>
    <property type="evidence" value="ECO:0007669"/>
    <property type="project" value="UniProtKB-KW"/>
</dbReference>
<evidence type="ECO:0000313" key="2">
    <source>
        <dbReference type="Proteomes" id="UP000448908"/>
    </source>
</evidence>
<protein>
    <submittedName>
        <fullName evidence="1">Nucleotidyl transferase AbiEii/AbiGii toxin family protein</fullName>
    </submittedName>
</protein>
<comment type="caution">
    <text evidence="1">The sequence shown here is derived from an EMBL/GenBank/DDBJ whole genome shotgun (WGS) entry which is preliminary data.</text>
</comment>